<dbReference type="Proteomes" id="UP000789508">
    <property type="component" value="Unassembled WGS sequence"/>
</dbReference>
<dbReference type="EMBL" id="CAJVPS010001457">
    <property type="protein sequence ID" value="CAG8538727.1"/>
    <property type="molecule type" value="Genomic_DNA"/>
</dbReference>
<gene>
    <name evidence="3" type="ORF">ALEPTO_LOCUS5300</name>
</gene>
<evidence type="ECO:0000256" key="2">
    <source>
        <dbReference type="SAM" id="SignalP"/>
    </source>
</evidence>
<feature type="coiled-coil region" evidence="1">
    <location>
        <begin position="102"/>
        <end position="143"/>
    </location>
</feature>
<dbReference type="AlphaFoldDB" id="A0A9N9AQ94"/>
<name>A0A9N9AQ94_9GLOM</name>
<keyword evidence="4" id="KW-1185">Reference proteome</keyword>
<evidence type="ECO:0000256" key="1">
    <source>
        <dbReference type="SAM" id="Coils"/>
    </source>
</evidence>
<keyword evidence="1" id="KW-0175">Coiled coil</keyword>
<accession>A0A9N9AQ94</accession>
<sequence>MSQKFIYILFISLFAFISQIAIVKSHVTTESDSLLETLNYFNSEKTEYPVHNYLSSSSTFFEIDIEPELESNQIIQQQSLLSPLNQQYTQQDDGDEERIRKRQLLLERRRRLRERRRRLRERRRRLRERRRRLRERNQGQTEVEMELNYAHM</sequence>
<comment type="caution">
    <text evidence="3">The sequence shown here is derived from an EMBL/GenBank/DDBJ whole genome shotgun (WGS) entry which is preliminary data.</text>
</comment>
<reference evidence="3" key="1">
    <citation type="submission" date="2021-06" db="EMBL/GenBank/DDBJ databases">
        <authorList>
            <person name="Kallberg Y."/>
            <person name="Tangrot J."/>
            <person name="Rosling A."/>
        </authorList>
    </citation>
    <scope>NUCLEOTIDE SEQUENCE</scope>
    <source>
        <strain evidence="3">FL130A</strain>
    </source>
</reference>
<proteinExistence type="predicted"/>
<feature type="signal peptide" evidence="2">
    <location>
        <begin position="1"/>
        <end position="25"/>
    </location>
</feature>
<evidence type="ECO:0000313" key="3">
    <source>
        <dbReference type="EMBL" id="CAG8538727.1"/>
    </source>
</evidence>
<feature type="chain" id="PRO_5040369679" evidence="2">
    <location>
        <begin position="26"/>
        <end position="152"/>
    </location>
</feature>
<dbReference type="OrthoDB" id="10631440at2759"/>
<protein>
    <submittedName>
        <fullName evidence="3">1885_t:CDS:1</fullName>
    </submittedName>
</protein>
<organism evidence="3 4">
    <name type="scientific">Ambispora leptoticha</name>
    <dbReference type="NCBI Taxonomy" id="144679"/>
    <lineage>
        <taxon>Eukaryota</taxon>
        <taxon>Fungi</taxon>
        <taxon>Fungi incertae sedis</taxon>
        <taxon>Mucoromycota</taxon>
        <taxon>Glomeromycotina</taxon>
        <taxon>Glomeromycetes</taxon>
        <taxon>Archaeosporales</taxon>
        <taxon>Ambisporaceae</taxon>
        <taxon>Ambispora</taxon>
    </lineage>
</organism>
<evidence type="ECO:0000313" key="4">
    <source>
        <dbReference type="Proteomes" id="UP000789508"/>
    </source>
</evidence>
<keyword evidence="2" id="KW-0732">Signal</keyword>